<organism evidence="2 3">
    <name type="scientific">Galerina marginata (strain CBS 339.88)</name>
    <dbReference type="NCBI Taxonomy" id="685588"/>
    <lineage>
        <taxon>Eukaryota</taxon>
        <taxon>Fungi</taxon>
        <taxon>Dikarya</taxon>
        <taxon>Basidiomycota</taxon>
        <taxon>Agaricomycotina</taxon>
        <taxon>Agaricomycetes</taxon>
        <taxon>Agaricomycetidae</taxon>
        <taxon>Agaricales</taxon>
        <taxon>Agaricineae</taxon>
        <taxon>Strophariaceae</taxon>
        <taxon>Galerina</taxon>
    </lineage>
</organism>
<dbReference type="STRING" id="685588.A0A067T072"/>
<evidence type="ECO:0000313" key="2">
    <source>
        <dbReference type="EMBL" id="KDR76585.1"/>
    </source>
</evidence>
<feature type="coiled-coil region" evidence="1">
    <location>
        <begin position="163"/>
        <end position="197"/>
    </location>
</feature>
<gene>
    <name evidence="2" type="ORF">GALMADRAFT_66873</name>
</gene>
<name>A0A067T072_GALM3</name>
<proteinExistence type="predicted"/>
<protein>
    <submittedName>
        <fullName evidence="2">Uncharacterized protein</fullName>
    </submittedName>
</protein>
<evidence type="ECO:0000256" key="1">
    <source>
        <dbReference type="SAM" id="Coils"/>
    </source>
</evidence>
<dbReference type="OrthoDB" id="3010354at2759"/>
<dbReference type="AlphaFoldDB" id="A0A067T072"/>
<sequence length="256" mass="29985">MTRRKWTTPEQGDWLKEQLSAFVEAQTTKTTATTFFPQVIKDWRQKWPTEAPTAKEIADAPNLDAAIKQKKDKEDERIKTWFHNHTRGSTSGTGTRGVLKITQSRLKQEWQVYQLMTYESKWKAVIDNEWETYKKKWEEDHAGTKLPQGRFAFMNTFLKTKYNEESEEVKAEVRTRRSAMKEEVEKTQEQNEAYQKSVKFHIHSKRSLSLFFSAIDKLPRTLAVMGESIFKQTGWFVTFLVGGPAPRQNGKIMTYM</sequence>
<dbReference type="Proteomes" id="UP000027222">
    <property type="component" value="Unassembled WGS sequence"/>
</dbReference>
<evidence type="ECO:0000313" key="3">
    <source>
        <dbReference type="Proteomes" id="UP000027222"/>
    </source>
</evidence>
<keyword evidence="1" id="KW-0175">Coiled coil</keyword>
<dbReference type="EMBL" id="KL142378">
    <property type="protein sequence ID" value="KDR76585.1"/>
    <property type="molecule type" value="Genomic_DNA"/>
</dbReference>
<dbReference type="HOGENOM" id="CLU_061100_0_0_1"/>
<accession>A0A067T072</accession>
<reference evidence="3" key="1">
    <citation type="journal article" date="2014" name="Proc. Natl. Acad. Sci. U.S.A.">
        <title>Extensive sampling of basidiomycete genomes demonstrates inadequacy of the white-rot/brown-rot paradigm for wood decay fungi.</title>
        <authorList>
            <person name="Riley R."/>
            <person name="Salamov A.A."/>
            <person name="Brown D.W."/>
            <person name="Nagy L.G."/>
            <person name="Floudas D."/>
            <person name="Held B.W."/>
            <person name="Levasseur A."/>
            <person name="Lombard V."/>
            <person name="Morin E."/>
            <person name="Otillar R."/>
            <person name="Lindquist E.A."/>
            <person name="Sun H."/>
            <person name="LaButti K.M."/>
            <person name="Schmutz J."/>
            <person name="Jabbour D."/>
            <person name="Luo H."/>
            <person name="Baker S.E."/>
            <person name="Pisabarro A.G."/>
            <person name="Walton J.D."/>
            <person name="Blanchette R.A."/>
            <person name="Henrissat B."/>
            <person name="Martin F."/>
            <person name="Cullen D."/>
            <person name="Hibbett D.S."/>
            <person name="Grigoriev I.V."/>
        </authorList>
    </citation>
    <scope>NUCLEOTIDE SEQUENCE [LARGE SCALE GENOMIC DNA]</scope>
    <source>
        <strain evidence="3">CBS 339.88</strain>
    </source>
</reference>
<keyword evidence="3" id="KW-1185">Reference proteome</keyword>